<keyword evidence="7" id="KW-0862">Zinc</keyword>
<keyword evidence="2" id="KW-0808">Transferase</keyword>
<comment type="subcellular location">
    <subcellularLocation>
        <location evidence="1">Membrane</location>
        <topology evidence="1">Multi-pass membrane protein</topology>
    </subcellularLocation>
</comment>
<evidence type="ECO:0000256" key="11">
    <source>
        <dbReference type="SAM" id="Phobius"/>
    </source>
</evidence>
<dbReference type="Pfam" id="PF12906">
    <property type="entry name" value="RINGv"/>
    <property type="match status" value="1"/>
</dbReference>
<evidence type="ECO:0000259" key="12">
    <source>
        <dbReference type="PROSITE" id="PS51292"/>
    </source>
</evidence>
<evidence type="ECO:0000256" key="5">
    <source>
        <dbReference type="ARBA" id="ARBA00022771"/>
    </source>
</evidence>
<dbReference type="InterPro" id="IPR013083">
    <property type="entry name" value="Znf_RING/FYVE/PHD"/>
</dbReference>
<feature type="region of interest" description="Disordered" evidence="10">
    <location>
        <begin position="110"/>
        <end position="151"/>
    </location>
</feature>
<keyword evidence="6" id="KW-0833">Ubl conjugation pathway</keyword>
<dbReference type="PROSITE" id="PS51292">
    <property type="entry name" value="ZF_RING_CH"/>
    <property type="match status" value="1"/>
</dbReference>
<feature type="region of interest" description="Disordered" evidence="10">
    <location>
        <begin position="1"/>
        <end position="35"/>
    </location>
</feature>
<feature type="domain" description="RING-CH-type" evidence="12">
    <location>
        <begin position="221"/>
        <end position="285"/>
    </location>
</feature>
<evidence type="ECO:0000313" key="14">
    <source>
        <dbReference type="Proteomes" id="UP001549921"/>
    </source>
</evidence>
<evidence type="ECO:0000256" key="3">
    <source>
        <dbReference type="ARBA" id="ARBA00022692"/>
    </source>
</evidence>
<accession>A0ABD0T4K8</accession>
<evidence type="ECO:0000256" key="9">
    <source>
        <dbReference type="ARBA" id="ARBA00023136"/>
    </source>
</evidence>
<feature type="compositionally biased region" description="Basic and acidic residues" evidence="10">
    <location>
        <begin position="123"/>
        <end position="143"/>
    </location>
</feature>
<dbReference type="GO" id="GO:0016740">
    <property type="term" value="F:transferase activity"/>
    <property type="evidence" value="ECO:0007669"/>
    <property type="project" value="UniProtKB-KW"/>
</dbReference>
<evidence type="ECO:0000256" key="7">
    <source>
        <dbReference type="ARBA" id="ARBA00022833"/>
    </source>
</evidence>
<evidence type="ECO:0000256" key="10">
    <source>
        <dbReference type="SAM" id="MobiDB-lite"/>
    </source>
</evidence>
<keyword evidence="9 11" id="KW-0472">Membrane</keyword>
<organism evidence="13 14">
    <name type="scientific">Loxostege sticticalis</name>
    <name type="common">Beet webworm moth</name>
    <dbReference type="NCBI Taxonomy" id="481309"/>
    <lineage>
        <taxon>Eukaryota</taxon>
        <taxon>Metazoa</taxon>
        <taxon>Ecdysozoa</taxon>
        <taxon>Arthropoda</taxon>
        <taxon>Hexapoda</taxon>
        <taxon>Insecta</taxon>
        <taxon>Pterygota</taxon>
        <taxon>Neoptera</taxon>
        <taxon>Endopterygota</taxon>
        <taxon>Lepidoptera</taxon>
        <taxon>Glossata</taxon>
        <taxon>Ditrysia</taxon>
        <taxon>Pyraloidea</taxon>
        <taxon>Crambidae</taxon>
        <taxon>Pyraustinae</taxon>
        <taxon>Loxostege</taxon>
    </lineage>
</organism>
<dbReference type="SMART" id="SM00744">
    <property type="entry name" value="RINGv"/>
    <property type="match status" value="1"/>
</dbReference>
<dbReference type="AlphaFoldDB" id="A0ABD0T4K8"/>
<evidence type="ECO:0000256" key="2">
    <source>
        <dbReference type="ARBA" id="ARBA00022679"/>
    </source>
</evidence>
<keyword evidence="3 11" id="KW-0812">Transmembrane</keyword>
<feature type="transmembrane region" description="Helical" evidence="11">
    <location>
        <begin position="308"/>
        <end position="328"/>
    </location>
</feature>
<keyword evidence="8 11" id="KW-1133">Transmembrane helix</keyword>
<protein>
    <recommendedName>
        <fullName evidence="12">RING-CH-type domain-containing protein</fullName>
    </recommendedName>
</protein>
<dbReference type="Proteomes" id="UP001549921">
    <property type="component" value="Unassembled WGS sequence"/>
</dbReference>
<dbReference type="EMBL" id="JBEDNZ010000010">
    <property type="protein sequence ID" value="KAL0832962.1"/>
    <property type="molecule type" value="Genomic_DNA"/>
</dbReference>
<evidence type="ECO:0000256" key="8">
    <source>
        <dbReference type="ARBA" id="ARBA00022989"/>
    </source>
</evidence>
<dbReference type="Gene3D" id="3.30.40.10">
    <property type="entry name" value="Zinc/RING finger domain, C3HC4 (zinc finger)"/>
    <property type="match status" value="1"/>
</dbReference>
<dbReference type="InterPro" id="IPR011016">
    <property type="entry name" value="Znf_RING-CH"/>
</dbReference>
<dbReference type="SUPFAM" id="SSF57850">
    <property type="entry name" value="RING/U-box"/>
    <property type="match status" value="1"/>
</dbReference>
<evidence type="ECO:0000256" key="6">
    <source>
        <dbReference type="ARBA" id="ARBA00022786"/>
    </source>
</evidence>
<reference evidence="13 14" key="1">
    <citation type="submission" date="2024-06" db="EMBL/GenBank/DDBJ databases">
        <title>A chromosome-level genome assembly of beet webworm, Loxostege sticticalis.</title>
        <authorList>
            <person name="Zhang Y."/>
        </authorList>
    </citation>
    <scope>NUCLEOTIDE SEQUENCE [LARGE SCALE GENOMIC DNA]</scope>
    <source>
        <strain evidence="13">AQ028</strain>
        <tissue evidence="13">Male pupae</tissue>
    </source>
</reference>
<gene>
    <name evidence="13" type="ORF">ABMA28_001096</name>
</gene>
<name>A0ABD0T4K8_LOXSC</name>
<evidence type="ECO:0000256" key="4">
    <source>
        <dbReference type="ARBA" id="ARBA00022723"/>
    </source>
</evidence>
<dbReference type="GO" id="GO:0016020">
    <property type="term" value="C:membrane"/>
    <property type="evidence" value="ECO:0007669"/>
    <property type="project" value="UniProtKB-SubCell"/>
</dbReference>
<comment type="caution">
    <text evidence="13">The sequence shown here is derived from an EMBL/GenBank/DDBJ whole genome shotgun (WGS) entry which is preliminary data.</text>
</comment>
<dbReference type="GO" id="GO:0008270">
    <property type="term" value="F:zinc ion binding"/>
    <property type="evidence" value="ECO:0007669"/>
    <property type="project" value="UniProtKB-KW"/>
</dbReference>
<keyword evidence="5" id="KW-0863">Zinc-finger</keyword>
<sequence>MPNTRRRRFSVQNDIGGRDSSKMQTGLQVSHQDRDTKSVVNNLVSMRSSKSKNKMFPNSSKNTSSLEIVAECASCTSAVKNKITVDRHVTASSSSIDLFNILGADDSPEQAVETVSQKGSPVKVRDPRSVNRDSKDKDPVRRDKYPRHHRIKIRSPRRRMAVMEHKGNESMNRSIGSGPIDWEQELEVCVESVTDLSEPPSILSEPVTNFLEAVEEQPRVSNHSLDDMCRICHGGESLSSELGQLISACSCRGTVGRVHVKCLERWLTESGKSRCELCGTRYATRRVHRYGVPRALLMWVLSQNAKQLMVDSLGIMLMSPLAVLAAWLSGRTLAGLMTQDSHATPWPLASTFVLACMTLVCYYCWIVSAATRHALGWWIWYRSQYEVRLQFQESEE</sequence>
<proteinExistence type="predicted"/>
<dbReference type="PANTHER" id="PTHR46065">
    <property type="entry name" value="E3 UBIQUITIN-PROTEIN LIGASE MARCH 2/3 FAMILY MEMBER"/>
    <property type="match status" value="1"/>
</dbReference>
<dbReference type="PANTHER" id="PTHR46065:SF3">
    <property type="entry name" value="FI20425P1"/>
    <property type="match status" value="1"/>
</dbReference>
<feature type="transmembrane region" description="Helical" evidence="11">
    <location>
        <begin position="348"/>
        <end position="367"/>
    </location>
</feature>
<evidence type="ECO:0000256" key="1">
    <source>
        <dbReference type="ARBA" id="ARBA00004141"/>
    </source>
</evidence>
<keyword evidence="4" id="KW-0479">Metal-binding</keyword>
<evidence type="ECO:0000313" key="13">
    <source>
        <dbReference type="EMBL" id="KAL0832962.1"/>
    </source>
</evidence>